<evidence type="ECO:0000313" key="1">
    <source>
        <dbReference type="EMBL" id="QEJ98226.1"/>
    </source>
</evidence>
<dbReference type="EMBL" id="CP042817">
    <property type="protein sequence ID" value="QEJ98226.1"/>
    <property type="molecule type" value="Genomic_DNA"/>
</dbReference>
<dbReference type="Proteomes" id="UP000323594">
    <property type="component" value="Chromosome"/>
</dbReference>
<sequence>MCKSGAASFNQRKSIFLLCDNLDFGLVSGGDDFKTMVSLLTVAKFQAMFCLTCYCKQAKLVGEPMVEFLRVRPCEILNDVLPDALL</sequence>
<reference evidence="1 2" key="1">
    <citation type="submission" date="2019-08" db="EMBL/GenBank/DDBJ databases">
        <authorList>
            <person name="Kuhnert P."/>
        </authorList>
    </citation>
    <scope>NUCLEOTIDE SEQUENCE [LARGE SCALE GENOMIC DNA]</scope>
    <source>
        <strain evidence="1 2">B36.5</strain>
    </source>
</reference>
<dbReference type="AlphaFoldDB" id="A0AAE6IU10"/>
<name>A0AAE6IU10_TREPH</name>
<organism evidence="1 2">
    <name type="scientific">Treponema phagedenis</name>
    <dbReference type="NCBI Taxonomy" id="162"/>
    <lineage>
        <taxon>Bacteria</taxon>
        <taxon>Pseudomonadati</taxon>
        <taxon>Spirochaetota</taxon>
        <taxon>Spirochaetia</taxon>
        <taxon>Spirochaetales</taxon>
        <taxon>Treponemataceae</taxon>
        <taxon>Treponema</taxon>
    </lineage>
</organism>
<protein>
    <submittedName>
        <fullName evidence="1">Uncharacterized protein</fullName>
    </submittedName>
</protein>
<gene>
    <name evidence="1" type="ORF">FUT82_09595</name>
</gene>
<proteinExistence type="predicted"/>
<evidence type="ECO:0000313" key="2">
    <source>
        <dbReference type="Proteomes" id="UP000323594"/>
    </source>
</evidence>
<accession>A0AAE6IU10</accession>